<name>A0ABR1FQ02_AURAN</name>
<comment type="caution">
    <text evidence="2">The sequence shown here is derived from an EMBL/GenBank/DDBJ whole genome shotgun (WGS) entry which is preliminary data.</text>
</comment>
<feature type="compositionally biased region" description="Pro residues" evidence="1">
    <location>
        <begin position="82"/>
        <end position="97"/>
    </location>
</feature>
<accession>A0ABR1FQ02</accession>
<organism evidence="2 3">
    <name type="scientific">Aureococcus anophagefferens</name>
    <name type="common">Harmful bloom alga</name>
    <dbReference type="NCBI Taxonomy" id="44056"/>
    <lineage>
        <taxon>Eukaryota</taxon>
        <taxon>Sar</taxon>
        <taxon>Stramenopiles</taxon>
        <taxon>Ochrophyta</taxon>
        <taxon>Pelagophyceae</taxon>
        <taxon>Pelagomonadales</taxon>
        <taxon>Pelagomonadaceae</taxon>
        <taxon>Aureococcus</taxon>
    </lineage>
</organism>
<feature type="region of interest" description="Disordered" evidence="1">
    <location>
        <begin position="1"/>
        <end position="144"/>
    </location>
</feature>
<feature type="region of interest" description="Disordered" evidence="1">
    <location>
        <begin position="202"/>
        <end position="249"/>
    </location>
</feature>
<gene>
    <name evidence="2" type="ORF">SO694_0006918</name>
</gene>
<reference evidence="2 3" key="1">
    <citation type="submission" date="2024-03" db="EMBL/GenBank/DDBJ databases">
        <title>Aureococcus anophagefferens CCMP1851 and Kratosvirus quantuckense: Draft genome of a second virus-susceptible host strain in the model system.</title>
        <authorList>
            <person name="Chase E."/>
            <person name="Truchon A.R."/>
            <person name="Schepens W."/>
            <person name="Wilhelm S.W."/>
        </authorList>
    </citation>
    <scope>NUCLEOTIDE SEQUENCE [LARGE SCALE GENOMIC DNA]</scope>
    <source>
        <strain evidence="2 3">CCMP1851</strain>
    </source>
</reference>
<evidence type="ECO:0000256" key="1">
    <source>
        <dbReference type="SAM" id="MobiDB-lite"/>
    </source>
</evidence>
<evidence type="ECO:0000313" key="3">
    <source>
        <dbReference type="Proteomes" id="UP001363151"/>
    </source>
</evidence>
<protein>
    <submittedName>
        <fullName evidence="2">Uncharacterized protein</fullName>
    </submittedName>
</protein>
<proteinExistence type="predicted"/>
<evidence type="ECO:0000313" key="2">
    <source>
        <dbReference type="EMBL" id="KAK7235514.1"/>
    </source>
</evidence>
<feature type="compositionally biased region" description="Basic residues" evidence="1">
    <location>
        <begin position="215"/>
        <end position="226"/>
    </location>
</feature>
<sequence length="249" mass="26149">MARKKNKGTKRGEKENAQTKADAFAAQVGQGSKAKKAPKDAKPAATQPLKAPADGPAPTPPATQPPNTETQQPLEAETQQPLEPPVEPQPLKPPAETPPLLDDDAAADLAKRLEAARLEGERLKAEAAREPPATPSPVAAEPFLSPATAAAPSYESLLSDESLLAAIGGAADVDDAPLSASDRARLALETMRSEAAAFARLEEGVASAPSPSRRAPPRRRRRRPARRPSPTRTRARGSGCGSRASARRR</sequence>
<dbReference type="Proteomes" id="UP001363151">
    <property type="component" value="Unassembled WGS sequence"/>
</dbReference>
<feature type="compositionally biased region" description="Pro residues" evidence="1">
    <location>
        <begin position="55"/>
        <end position="64"/>
    </location>
</feature>
<feature type="compositionally biased region" description="Basic and acidic residues" evidence="1">
    <location>
        <begin position="109"/>
        <end position="129"/>
    </location>
</feature>
<keyword evidence="3" id="KW-1185">Reference proteome</keyword>
<dbReference type="EMBL" id="JBBJCI010000292">
    <property type="protein sequence ID" value="KAK7235514.1"/>
    <property type="molecule type" value="Genomic_DNA"/>
</dbReference>